<dbReference type="PANTHER" id="PTHR45138">
    <property type="entry name" value="REGULATORY COMPONENTS OF SENSORY TRANSDUCTION SYSTEM"/>
    <property type="match status" value="1"/>
</dbReference>
<dbReference type="NCBIfam" id="TIGR00254">
    <property type="entry name" value="GGDEF"/>
    <property type="match status" value="1"/>
</dbReference>
<name>A0A1T4KPT0_TREPO</name>
<dbReference type="Proteomes" id="UP000190423">
    <property type="component" value="Unassembled WGS sequence"/>
</dbReference>
<comment type="catalytic activity">
    <reaction evidence="2">
        <text>2 GTP = 3',3'-c-di-GMP + 2 diphosphate</text>
        <dbReference type="Rhea" id="RHEA:24898"/>
        <dbReference type="ChEBI" id="CHEBI:33019"/>
        <dbReference type="ChEBI" id="CHEBI:37565"/>
        <dbReference type="ChEBI" id="CHEBI:58805"/>
        <dbReference type="EC" id="2.7.7.65"/>
    </reaction>
</comment>
<dbReference type="PROSITE" id="PS50887">
    <property type="entry name" value="GGDEF"/>
    <property type="match status" value="1"/>
</dbReference>
<dbReference type="InterPro" id="IPR050469">
    <property type="entry name" value="Diguanylate_Cyclase"/>
</dbReference>
<accession>A0A1T4KPT0</accession>
<protein>
    <recommendedName>
        <fullName evidence="1">diguanylate cyclase</fullName>
        <ecNumber evidence="1">2.7.7.65</ecNumber>
    </recommendedName>
</protein>
<evidence type="ECO:0000313" key="5">
    <source>
        <dbReference type="EMBL" id="SJZ44415.1"/>
    </source>
</evidence>
<dbReference type="GO" id="GO:0052621">
    <property type="term" value="F:diguanylate cyclase activity"/>
    <property type="evidence" value="ECO:0007669"/>
    <property type="project" value="UniProtKB-EC"/>
</dbReference>
<evidence type="ECO:0000256" key="2">
    <source>
        <dbReference type="ARBA" id="ARBA00034247"/>
    </source>
</evidence>
<dbReference type="SMART" id="SM00267">
    <property type="entry name" value="GGDEF"/>
    <property type="match status" value="1"/>
</dbReference>
<evidence type="ECO:0000313" key="6">
    <source>
        <dbReference type="Proteomes" id="UP000190423"/>
    </source>
</evidence>
<dbReference type="InterPro" id="IPR043128">
    <property type="entry name" value="Rev_trsase/Diguanyl_cyclase"/>
</dbReference>
<evidence type="ECO:0000256" key="3">
    <source>
        <dbReference type="SAM" id="Phobius"/>
    </source>
</evidence>
<keyword evidence="3" id="KW-0812">Transmembrane</keyword>
<sequence>MGRILSYLFKSLKRLRFSRYYYTNCTAEIRNSNIRSLGMCSFITAFLTVGFLIASFLPVLHYNNYESIFAWLYFLVSCFFCFASTYILGKHKKLTLLFVYLYMIFLSAASIITGVFLCKDRNAVFFFITQTIFPVIFLDTPLRMAGLSLVTVIVFDILAFLFKTPDRYAIDIMNSIIFLITGMLLSIFTANIKLNEFIFQKAIKTERDTDGLTGLLNKSSMMREIRKAVANDSENGILVILDIDDFKRINDSYGHVIGDFVISGIARCLNSSFRSSDIIGRFGGDEFVVFMPFTHDVVIAQSRVKKVLSLMAETIELPNENDKVTGSFGIAVCSEFGDTYDDLFRKADYALYQAKSGGKNQFSVYESMI</sequence>
<dbReference type="EC" id="2.7.7.65" evidence="1"/>
<dbReference type="PANTHER" id="PTHR45138:SF9">
    <property type="entry name" value="DIGUANYLATE CYCLASE DGCM-RELATED"/>
    <property type="match status" value="1"/>
</dbReference>
<keyword evidence="3" id="KW-0472">Membrane</keyword>
<feature type="domain" description="GGDEF" evidence="4">
    <location>
        <begin position="234"/>
        <end position="367"/>
    </location>
</feature>
<dbReference type="Gene3D" id="3.30.70.270">
    <property type="match status" value="1"/>
</dbReference>
<dbReference type="InterPro" id="IPR000160">
    <property type="entry name" value="GGDEF_dom"/>
</dbReference>
<evidence type="ECO:0000259" key="4">
    <source>
        <dbReference type="PROSITE" id="PS50887"/>
    </source>
</evidence>
<keyword evidence="3" id="KW-1133">Transmembrane helix</keyword>
<feature type="transmembrane region" description="Helical" evidence="3">
    <location>
        <begin position="39"/>
        <end position="62"/>
    </location>
</feature>
<dbReference type="AlphaFoldDB" id="A0A1T4KPT0"/>
<dbReference type="SUPFAM" id="SSF55073">
    <property type="entry name" value="Nucleotide cyclase"/>
    <property type="match status" value="1"/>
</dbReference>
<dbReference type="STRING" id="261392.SAMN02745149_01273"/>
<organism evidence="5 6">
    <name type="scientific">Treponema porcinum</name>
    <dbReference type="NCBI Taxonomy" id="261392"/>
    <lineage>
        <taxon>Bacteria</taxon>
        <taxon>Pseudomonadati</taxon>
        <taxon>Spirochaetota</taxon>
        <taxon>Spirochaetia</taxon>
        <taxon>Spirochaetales</taxon>
        <taxon>Treponemataceae</taxon>
        <taxon>Treponema</taxon>
    </lineage>
</organism>
<feature type="transmembrane region" description="Helical" evidence="3">
    <location>
        <begin position="68"/>
        <end position="89"/>
    </location>
</feature>
<reference evidence="5 6" key="1">
    <citation type="submission" date="2017-02" db="EMBL/GenBank/DDBJ databases">
        <authorList>
            <person name="Peterson S.W."/>
        </authorList>
    </citation>
    <scope>NUCLEOTIDE SEQUENCE [LARGE SCALE GENOMIC DNA]</scope>
    <source>
        <strain evidence="5 6">ATCC BAA-908</strain>
    </source>
</reference>
<dbReference type="InterPro" id="IPR029787">
    <property type="entry name" value="Nucleotide_cyclase"/>
</dbReference>
<dbReference type="Pfam" id="PF00990">
    <property type="entry name" value="GGDEF"/>
    <property type="match status" value="1"/>
</dbReference>
<feature type="transmembrane region" description="Helical" evidence="3">
    <location>
        <begin position="96"/>
        <end position="117"/>
    </location>
</feature>
<evidence type="ECO:0000256" key="1">
    <source>
        <dbReference type="ARBA" id="ARBA00012528"/>
    </source>
</evidence>
<dbReference type="CDD" id="cd01949">
    <property type="entry name" value="GGDEF"/>
    <property type="match status" value="1"/>
</dbReference>
<feature type="transmembrane region" description="Helical" evidence="3">
    <location>
        <begin position="168"/>
        <end position="192"/>
    </location>
</feature>
<gene>
    <name evidence="5" type="ORF">SAMN02745149_01273</name>
</gene>
<feature type="transmembrane region" description="Helical" evidence="3">
    <location>
        <begin position="145"/>
        <end position="162"/>
    </location>
</feature>
<dbReference type="EMBL" id="FUWG01000008">
    <property type="protein sequence ID" value="SJZ44415.1"/>
    <property type="molecule type" value="Genomic_DNA"/>
</dbReference>
<proteinExistence type="predicted"/>
<keyword evidence="6" id="KW-1185">Reference proteome</keyword>